<sequence length="29" mass="3349">MKELDDKDWGKYIRSGYRIFFGSGAACPH</sequence>
<dbReference type="EMBL" id="ABCK01000014">
    <property type="protein sequence ID" value="EDM26710.1"/>
    <property type="molecule type" value="Genomic_DNA"/>
</dbReference>
<dbReference type="STRING" id="313628.LNTAR_18725"/>
<dbReference type="Proteomes" id="UP000004947">
    <property type="component" value="Unassembled WGS sequence"/>
</dbReference>
<name>A6DNQ1_9BACT</name>
<proteinExistence type="predicted"/>
<gene>
    <name evidence="1" type="ORF">LNTAR_18725</name>
</gene>
<dbReference type="AlphaFoldDB" id="A6DNQ1"/>
<evidence type="ECO:0000313" key="2">
    <source>
        <dbReference type="Proteomes" id="UP000004947"/>
    </source>
</evidence>
<protein>
    <submittedName>
        <fullName evidence="1">Uncharacterized protein</fullName>
    </submittedName>
</protein>
<evidence type="ECO:0000313" key="1">
    <source>
        <dbReference type="EMBL" id="EDM26710.1"/>
    </source>
</evidence>
<reference evidence="1 2" key="1">
    <citation type="journal article" date="2010" name="J. Bacteriol.">
        <title>Genome sequence of Lentisphaera araneosa HTCC2155T, the type species of the order Lentisphaerales in the phylum Lentisphaerae.</title>
        <authorList>
            <person name="Thrash J.C."/>
            <person name="Cho J.C."/>
            <person name="Vergin K.L."/>
            <person name="Morris R.M."/>
            <person name="Giovannoni S.J."/>
        </authorList>
    </citation>
    <scope>NUCLEOTIDE SEQUENCE [LARGE SCALE GENOMIC DNA]</scope>
    <source>
        <strain evidence="1 2">HTCC2155</strain>
    </source>
</reference>
<comment type="caution">
    <text evidence="1">The sequence shown here is derived from an EMBL/GenBank/DDBJ whole genome shotgun (WGS) entry which is preliminary data.</text>
</comment>
<accession>A6DNQ1</accession>
<organism evidence="1 2">
    <name type="scientific">Lentisphaera araneosa HTCC2155</name>
    <dbReference type="NCBI Taxonomy" id="313628"/>
    <lineage>
        <taxon>Bacteria</taxon>
        <taxon>Pseudomonadati</taxon>
        <taxon>Lentisphaerota</taxon>
        <taxon>Lentisphaeria</taxon>
        <taxon>Lentisphaerales</taxon>
        <taxon>Lentisphaeraceae</taxon>
        <taxon>Lentisphaera</taxon>
    </lineage>
</organism>
<keyword evidence="2" id="KW-1185">Reference proteome</keyword>